<dbReference type="EMBL" id="AZMM01001353">
    <property type="protein sequence ID" value="ETJ44649.1"/>
    <property type="molecule type" value="Genomic_DNA"/>
</dbReference>
<proteinExistence type="predicted"/>
<dbReference type="GO" id="GO:0005840">
    <property type="term" value="C:ribosome"/>
    <property type="evidence" value="ECO:0007669"/>
    <property type="project" value="UniProtKB-KW"/>
</dbReference>
<dbReference type="GO" id="GO:0046872">
    <property type="term" value="F:metal ion binding"/>
    <property type="evidence" value="ECO:0007669"/>
    <property type="project" value="UniProtKB-KW"/>
</dbReference>
<keyword evidence="2" id="KW-0808">Transferase</keyword>
<dbReference type="PANTHER" id="PTHR43837">
    <property type="entry name" value="RIBOSOMAL PROTEIN S12 METHYLTHIOTRANSFERASE RIMO"/>
    <property type="match status" value="1"/>
</dbReference>
<feature type="non-terminal residue" evidence="2">
    <location>
        <position position="1"/>
    </location>
</feature>
<dbReference type="GO" id="GO:0005829">
    <property type="term" value="C:cytosol"/>
    <property type="evidence" value="ECO:0007669"/>
    <property type="project" value="TreeGrafter"/>
</dbReference>
<organism evidence="2">
    <name type="scientific">human gut metagenome</name>
    <dbReference type="NCBI Taxonomy" id="408170"/>
    <lineage>
        <taxon>unclassified sequences</taxon>
        <taxon>metagenomes</taxon>
        <taxon>organismal metagenomes</taxon>
    </lineage>
</organism>
<dbReference type="GO" id="GO:0035599">
    <property type="term" value="F:aspartic acid methylthiotransferase activity"/>
    <property type="evidence" value="ECO:0007669"/>
    <property type="project" value="TreeGrafter"/>
</dbReference>
<dbReference type="GO" id="GO:0051539">
    <property type="term" value="F:4 iron, 4 sulfur cluster binding"/>
    <property type="evidence" value="ECO:0007669"/>
    <property type="project" value="UniProtKB-KW"/>
</dbReference>
<dbReference type="PROSITE" id="PS51449">
    <property type="entry name" value="MTTASE_N"/>
    <property type="match status" value="1"/>
</dbReference>
<comment type="caution">
    <text evidence="2">The sequence shown here is derived from an EMBL/GenBank/DDBJ whole genome shotgun (WGS) entry which is preliminary data.</text>
</comment>
<dbReference type="AlphaFoldDB" id="W1YTY1"/>
<keyword evidence="2" id="KW-0689">Ribosomal protein</keyword>
<dbReference type="Gene3D" id="3.40.50.12160">
    <property type="entry name" value="Methylthiotransferase, N-terminal domain"/>
    <property type="match status" value="1"/>
</dbReference>
<dbReference type="InterPro" id="IPR038135">
    <property type="entry name" value="Methylthiotransferase_N_sf"/>
</dbReference>
<accession>W1YTY1</accession>
<feature type="domain" description="MTTase N-terminal" evidence="1">
    <location>
        <begin position="1"/>
        <end position="61"/>
    </location>
</feature>
<dbReference type="PANTHER" id="PTHR43837:SF1">
    <property type="entry name" value="RIBOSOMAL PROTEIN US12 METHYLTHIOTRANSFERASE RIMO"/>
    <property type="match status" value="1"/>
</dbReference>
<keyword evidence="2" id="KW-0687">Ribonucleoprotein</keyword>
<sequence length="93" mass="10539">INTILEVAQYKEDGKCKGLIVAGCLSQQYQDELFQEIPEIDALIGTGAWDQIMVAVDAIEHGNRSCIMENITNIYDERMPRIQTTPRYSAYVK</sequence>
<evidence type="ECO:0000313" key="2">
    <source>
        <dbReference type="EMBL" id="ETJ44649.1"/>
    </source>
</evidence>
<evidence type="ECO:0000259" key="1">
    <source>
        <dbReference type="PROSITE" id="PS51449"/>
    </source>
</evidence>
<reference evidence="2" key="1">
    <citation type="submission" date="2013-12" db="EMBL/GenBank/DDBJ databases">
        <title>A Varibaculum cambriense genome reconstructed from a premature infant gut community with otherwise low bacterial novelty that shifts toward anaerobic metabolism during the third week of life.</title>
        <authorList>
            <person name="Brown C.T."/>
            <person name="Sharon I."/>
            <person name="Thomas B.C."/>
            <person name="Castelle C.J."/>
            <person name="Morowitz M.J."/>
            <person name="Banfield J.F."/>
        </authorList>
    </citation>
    <scope>NUCLEOTIDE SEQUENCE</scope>
</reference>
<protein>
    <submittedName>
        <fullName evidence="2">Ribosomal protein S12 methylthiotransferase RimO</fullName>
    </submittedName>
</protein>
<name>W1YTY1_9ZZZZ</name>
<feature type="non-terminal residue" evidence="2">
    <location>
        <position position="93"/>
    </location>
</feature>
<dbReference type="InterPro" id="IPR013848">
    <property type="entry name" value="Methylthiotransferase_N"/>
</dbReference>
<dbReference type="InterPro" id="IPR005840">
    <property type="entry name" value="Ribosomal_uS12_MeSTrfase_RimO"/>
</dbReference>
<gene>
    <name evidence="2" type="ORF">Q604_UNBC01353G0001</name>
</gene>